<dbReference type="InParanoid" id="E4WSJ9"/>
<evidence type="ECO:0000313" key="2">
    <source>
        <dbReference type="Proteomes" id="UP000001307"/>
    </source>
</evidence>
<dbReference type="Proteomes" id="UP000001307">
    <property type="component" value="Unassembled WGS sequence"/>
</dbReference>
<reference evidence="1" key="1">
    <citation type="journal article" date="2010" name="Science">
        <title>Plasticity of animal genome architecture unmasked by rapid evolution of a pelagic tunicate.</title>
        <authorList>
            <person name="Denoeud F."/>
            <person name="Henriet S."/>
            <person name="Mungpakdee S."/>
            <person name="Aury J.M."/>
            <person name="Da Silva C."/>
            <person name="Brinkmann H."/>
            <person name="Mikhaleva J."/>
            <person name="Olsen L.C."/>
            <person name="Jubin C."/>
            <person name="Canestro C."/>
            <person name="Bouquet J.M."/>
            <person name="Danks G."/>
            <person name="Poulain J."/>
            <person name="Campsteijn C."/>
            <person name="Adamski M."/>
            <person name="Cross I."/>
            <person name="Yadetie F."/>
            <person name="Muffato M."/>
            <person name="Louis A."/>
            <person name="Butcher S."/>
            <person name="Tsagkogeorga G."/>
            <person name="Konrad A."/>
            <person name="Singh S."/>
            <person name="Jensen M.F."/>
            <person name="Cong E.H."/>
            <person name="Eikeseth-Otteraa H."/>
            <person name="Noel B."/>
            <person name="Anthouard V."/>
            <person name="Porcel B.M."/>
            <person name="Kachouri-Lafond R."/>
            <person name="Nishino A."/>
            <person name="Ugolini M."/>
            <person name="Chourrout P."/>
            <person name="Nishida H."/>
            <person name="Aasland R."/>
            <person name="Huzurbazar S."/>
            <person name="Westhof E."/>
            <person name="Delsuc F."/>
            <person name="Lehrach H."/>
            <person name="Reinhardt R."/>
            <person name="Weissenbach J."/>
            <person name="Roy S.W."/>
            <person name="Artiguenave F."/>
            <person name="Postlethwait J.H."/>
            <person name="Manak J.R."/>
            <person name="Thompson E.M."/>
            <person name="Jaillon O."/>
            <person name="Du Pasquier L."/>
            <person name="Boudinot P."/>
            <person name="Liberles D.A."/>
            <person name="Volff J.N."/>
            <person name="Philippe H."/>
            <person name="Lenhard B."/>
            <person name="Roest Crollius H."/>
            <person name="Wincker P."/>
            <person name="Chourrout D."/>
        </authorList>
    </citation>
    <scope>NUCLEOTIDE SEQUENCE [LARGE SCALE GENOMIC DNA]</scope>
</reference>
<keyword evidence="2" id="KW-1185">Reference proteome</keyword>
<dbReference type="EMBL" id="FN653015">
    <property type="protein sequence ID" value="CBY20732.1"/>
    <property type="molecule type" value="Genomic_DNA"/>
</dbReference>
<dbReference type="AlphaFoldDB" id="E4WSJ9"/>
<sequence length="124" mass="14585">MADLLFVSLFGGPEGKDWDYIINKFFKIEIDEIILTNKPGLECVNSRWGTFRKWIIEDGMNNTVLWDNKESVEYPLINVTFFVHETEVLHKFVKLIENYDFGTYELIDSVLEETILVLQESSER</sequence>
<organism evidence="1">
    <name type="scientific">Oikopleura dioica</name>
    <name type="common">Tunicate</name>
    <dbReference type="NCBI Taxonomy" id="34765"/>
    <lineage>
        <taxon>Eukaryota</taxon>
        <taxon>Metazoa</taxon>
        <taxon>Chordata</taxon>
        <taxon>Tunicata</taxon>
        <taxon>Appendicularia</taxon>
        <taxon>Copelata</taxon>
        <taxon>Oikopleuridae</taxon>
        <taxon>Oikopleura</taxon>
    </lineage>
</organism>
<evidence type="ECO:0000313" key="1">
    <source>
        <dbReference type="EMBL" id="CBY20732.1"/>
    </source>
</evidence>
<name>E4WSJ9_OIKDI</name>
<gene>
    <name evidence="1" type="ORF">GSOID_T00000735001</name>
</gene>
<accession>E4WSJ9</accession>
<proteinExistence type="predicted"/>
<protein>
    <submittedName>
        <fullName evidence="1">Uncharacterized protein</fullName>
    </submittedName>
</protein>